<gene>
    <name evidence="3" type="primary">RvY_08070-1</name>
    <name evidence="3" type="synonym">RvY_08070.1</name>
    <name evidence="3" type="ORF">RvY_08070</name>
</gene>
<comment type="caution">
    <text evidence="3">The sequence shown here is derived from an EMBL/GenBank/DDBJ whole genome shotgun (WGS) entry which is preliminary data.</text>
</comment>
<evidence type="ECO:0000256" key="1">
    <source>
        <dbReference type="SAM" id="MobiDB-lite"/>
    </source>
</evidence>
<evidence type="ECO:0000256" key="2">
    <source>
        <dbReference type="SAM" id="SignalP"/>
    </source>
</evidence>
<protein>
    <submittedName>
        <fullName evidence="3">Uncharacterized protein</fullName>
    </submittedName>
</protein>
<feature type="compositionally biased region" description="Low complexity" evidence="1">
    <location>
        <begin position="79"/>
        <end position="106"/>
    </location>
</feature>
<keyword evidence="4" id="KW-1185">Reference proteome</keyword>
<name>A0A1D1V9B0_RAMVA</name>
<feature type="chain" id="PRO_5008898162" evidence="2">
    <location>
        <begin position="20"/>
        <end position="642"/>
    </location>
</feature>
<dbReference type="Proteomes" id="UP000186922">
    <property type="component" value="Unassembled WGS sequence"/>
</dbReference>
<dbReference type="EMBL" id="BDGG01000003">
    <property type="protein sequence ID" value="GAU96652.1"/>
    <property type="molecule type" value="Genomic_DNA"/>
</dbReference>
<organism evidence="3 4">
    <name type="scientific">Ramazzottius varieornatus</name>
    <name type="common">Water bear</name>
    <name type="synonym">Tardigrade</name>
    <dbReference type="NCBI Taxonomy" id="947166"/>
    <lineage>
        <taxon>Eukaryota</taxon>
        <taxon>Metazoa</taxon>
        <taxon>Ecdysozoa</taxon>
        <taxon>Tardigrada</taxon>
        <taxon>Eutardigrada</taxon>
        <taxon>Parachela</taxon>
        <taxon>Hypsibioidea</taxon>
        <taxon>Ramazzottiidae</taxon>
        <taxon>Ramazzottius</taxon>
    </lineage>
</organism>
<feature type="compositionally biased region" description="Polar residues" evidence="1">
    <location>
        <begin position="25"/>
        <end position="35"/>
    </location>
</feature>
<evidence type="ECO:0000313" key="4">
    <source>
        <dbReference type="Proteomes" id="UP000186922"/>
    </source>
</evidence>
<dbReference type="OrthoDB" id="10593972at2759"/>
<feature type="signal peptide" evidence="2">
    <location>
        <begin position="1"/>
        <end position="19"/>
    </location>
</feature>
<sequence length="642" mass="63997">MKGFSAVCLLLVGATAVLSAPTAHSGANASGSVFVSPSPIDASRDTKVNANMPGTENGAWVLQNAGGVVGDHRDQPLGSTSTNDMSSNSASSSSSESSTSASSDAAAAPTVLIETSDASTAMAGSQHQPVVGTAVMGANPTVESSAASHGSAMNASQNSAGSDAHTVNVSQLFGTTGTSGAVAAVPVVAVQASNVQPVEVRSASIQPVAVQSASVQPVAVHPVVLQNVSVQPVAVAAVPAELVAVHGATAAPSALQGSDTAVVSAQVNNQRSSQAFQVGDGPIVAVLPAGSNLSATWDTSSGQQPVIGFANLPTTSTQATLLAVPVAVAAVPVATVEAPSVATTQATAATVVVSSSTATLVAVTDSSVVSVIESSPASVVSGVDLSQGTGVASGASSSSASGVNNVPVILPVGVTLSQANMANHGNMGATGAAVPVRVGSAGSNTIGMVNQAGNPLVQQNHRVEFELVDFQMNSSTNSNLNQAINITVQITAGALPPAVAINQNMALGTNAGATVNGQPAIVMHMPETTSGVQNVFNGNYVSSNNNKVSVSKTITLDLCGAISDKAFMQVTVNPITGFTCAVNINFPTAARSTEAFWSDPLQCNSGDMQGYSFRLWYRVRNYNIDWAQCQQNRPAAAGTATA</sequence>
<dbReference type="AlphaFoldDB" id="A0A1D1V9B0"/>
<reference evidence="3 4" key="1">
    <citation type="journal article" date="2016" name="Nat. Commun.">
        <title>Extremotolerant tardigrade genome and improved radiotolerance of human cultured cells by tardigrade-unique protein.</title>
        <authorList>
            <person name="Hashimoto T."/>
            <person name="Horikawa D.D."/>
            <person name="Saito Y."/>
            <person name="Kuwahara H."/>
            <person name="Kozuka-Hata H."/>
            <person name="Shin-I T."/>
            <person name="Minakuchi Y."/>
            <person name="Ohishi K."/>
            <person name="Motoyama A."/>
            <person name="Aizu T."/>
            <person name="Enomoto A."/>
            <person name="Kondo K."/>
            <person name="Tanaka S."/>
            <person name="Hara Y."/>
            <person name="Koshikawa S."/>
            <person name="Sagara H."/>
            <person name="Miura T."/>
            <person name="Yokobori S."/>
            <person name="Miyagawa K."/>
            <person name="Suzuki Y."/>
            <person name="Kubo T."/>
            <person name="Oyama M."/>
            <person name="Kohara Y."/>
            <person name="Fujiyama A."/>
            <person name="Arakawa K."/>
            <person name="Katayama T."/>
            <person name="Toyoda A."/>
            <person name="Kunieda T."/>
        </authorList>
    </citation>
    <scope>NUCLEOTIDE SEQUENCE [LARGE SCALE GENOMIC DNA]</scope>
    <source>
        <strain evidence="3 4">YOKOZUNA-1</strain>
    </source>
</reference>
<evidence type="ECO:0000313" key="3">
    <source>
        <dbReference type="EMBL" id="GAU96652.1"/>
    </source>
</evidence>
<proteinExistence type="predicted"/>
<accession>A0A1D1V9B0</accession>
<feature type="region of interest" description="Disordered" evidence="1">
    <location>
        <begin position="142"/>
        <end position="162"/>
    </location>
</feature>
<keyword evidence="2" id="KW-0732">Signal</keyword>
<feature type="region of interest" description="Disordered" evidence="1">
    <location>
        <begin position="24"/>
        <end position="106"/>
    </location>
</feature>